<dbReference type="AGR" id="WB:WBGene00019766"/>
<dbReference type="PeptideAtlas" id="U4PEB6"/>
<dbReference type="Bgee" id="WBGene00019766">
    <property type="expression patterns" value="Expressed in pharyngeal muscle cell (C elegans) and 3 other cell types or tissues"/>
</dbReference>
<feature type="compositionally biased region" description="Basic and acidic residues" evidence="2">
    <location>
        <begin position="432"/>
        <end position="445"/>
    </location>
</feature>
<dbReference type="FunCoup" id="U4PEB6">
    <property type="interactions" value="35"/>
</dbReference>
<dbReference type="SMART" id="SM00240">
    <property type="entry name" value="FHA"/>
    <property type="match status" value="1"/>
</dbReference>
<dbReference type="CTD" id="187433"/>
<feature type="coiled-coil region" evidence="1">
    <location>
        <begin position="258"/>
        <end position="348"/>
    </location>
</feature>
<dbReference type="STRING" id="6239.M4.1b.1"/>
<dbReference type="PANTHER" id="PTHR15715">
    <property type="entry name" value="CENTROSOMAL PROTEIN OF 170 KDA"/>
    <property type="match status" value="1"/>
</dbReference>
<dbReference type="CDD" id="cd21911">
    <property type="entry name" value="CC1_SLMAP"/>
    <property type="match status" value="1"/>
</dbReference>
<evidence type="ECO:0000256" key="1">
    <source>
        <dbReference type="SAM" id="Coils"/>
    </source>
</evidence>
<dbReference type="Proteomes" id="UP000001940">
    <property type="component" value="Chromosome IV"/>
</dbReference>
<protein>
    <submittedName>
        <fullName evidence="4">FHA domain-containing protein</fullName>
    </submittedName>
</protein>
<keyword evidence="5" id="KW-1185">Reference proteome</keyword>
<gene>
    <name evidence="4 6" type="primary">slmp-1</name>
    <name evidence="4" type="ORF">CELE_M4.1</name>
    <name evidence="6" type="ORF">M4.1</name>
</gene>
<evidence type="ECO:0000259" key="3">
    <source>
        <dbReference type="PROSITE" id="PS50006"/>
    </source>
</evidence>
<dbReference type="GO" id="GO:0035331">
    <property type="term" value="P:negative regulation of hippo signaling"/>
    <property type="evidence" value="ECO:0000318"/>
    <property type="project" value="GO_Central"/>
</dbReference>
<keyword evidence="7" id="KW-1267">Proteomics identification</keyword>
<evidence type="ECO:0000313" key="4">
    <source>
        <dbReference type="EMBL" id="CDH93064.1"/>
    </source>
</evidence>
<dbReference type="RefSeq" id="NP_001294342.1">
    <property type="nucleotide sequence ID" value="NM_001307413.4"/>
</dbReference>
<feature type="domain" description="FHA" evidence="3">
    <location>
        <begin position="31"/>
        <end position="86"/>
    </location>
</feature>
<dbReference type="EMBL" id="BX284604">
    <property type="protein sequence ID" value="CDH93064.1"/>
    <property type="molecule type" value="Genomic_DNA"/>
</dbReference>
<keyword evidence="1" id="KW-0175">Coiled coil</keyword>
<sequence>MSFGWVSLVATPKSHPFEERRIKVNGSNDPVKIGRAVARIQATAENAVFDCKVLSRNHAILWFRDGEFWLKDTKSSNGTFVNNEKLQQTVSGRDTDVRRVFSGDIIQLGVEIVENANKVPVVYGCIYAVINCFNADGKLMENTGPASEEGQRTTTTTLVSNRKLFQMQQYISEAQHREKQREDKLTELMSIIAANEQAAETAWKALVNEDRLLARIESLEAQLSILSSNNNNPDKQKEELLKMIDEKTKFEAKTKEMIRRLIEENGETTSRLKDMERSLETTEQTYQQLRSRNEDLETALAETTEMFDAKAAELEQATADLIEKQKVVTTYEEKLTDLQQKNLKLSKSCVINETASGLSRLLANSINSGSFIDEPELHLLISTLKSASYLPPHTRETTSSSNDNSSASDSAELHTQLINGFAQSSESSEESEEKKKKPQQQDDKTTIEAYLKTILELQAKNRELEMTAAMATMPEVQENHGCLEASSLKETLEFSPSGNVSFFPPSESANLSGSSTSTSSQAPLWQKQATMVMKKPDELENLLLLVSLVPLLAFLLSAIAPIQKRFSSGSSPQVKKEE</sequence>
<dbReference type="Pfam" id="PF00498">
    <property type="entry name" value="FHA"/>
    <property type="match status" value="1"/>
</dbReference>
<dbReference type="AlphaFoldDB" id="U4PEB6"/>
<accession>U4PEB6</accession>
<evidence type="ECO:0000313" key="5">
    <source>
        <dbReference type="Proteomes" id="UP000001940"/>
    </source>
</evidence>
<name>U4PEB6_CAEEL</name>
<dbReference type="SUPFAM" id="SSF49879">
    <property type="entry name" value="SMAD/FHA domain"/>
    <property type="match status" value="1"/>
</dbReference>
<evidence type="ECO:0000256" key="2">
    <source>
        <dbReference type="SAM" id="MobiDB-lite"/>
    </source>
</evidence>
<dbReference type="InterPro" id="IPR051176">
    <property type="entry name" value="Cent_Immune-Sig_Mod"/>
</dbReference>
<evidence type="ECO:0000313" key="6">
    <source>
        <dbReference type="WormBase" id="M4.1b"/>
    </source>
</evidence>
<dbReference type="GeneID" id="187433"/>
<dbReference type="PANTHER" id="PTHR15715:SF37">
    <property type="entry name" value="LD47843P"/>
    <property type="match status" value="1"/>
</dbReference>
<dbReference type="eggNOG" id="KOG3872">
    <property type="taxonomic scope" value="Eukaryota"/>
</dbReference>
<dbReference type="InterPro" id="IPR008984">
    <property type="entry name" value="SMAD_FHA_dom_sf"/>
</dbReference>
<dbReference type="CDD" id="cd22679">
    <property type="entry name" value="FHA_SLMAP"/>
    <property type="match status" value="1"/>
</dbReference>
<organism evidence="4 5">
    <name type="scientific">Caenorhabditis elegans</name>
    <dbReference type="NCBI Taxonomy" id="6239"/>
    <lineage>
        <taxon>Eukaryota</taxon>
        <taxon>Metazoa</taxon>
        <taxon>Ecdysozoa</taxon>
        <taxon>Nematoda</taxon>
        <taxon>Chromadorea</taxon>
        <taxon>Rhabditida</taxon>
        <taxon>Rhabditina</taxon>
        <taxon>Rhabditomorpha</taxon>
        <taxon>Rhabditoidea</taxon>
        <taxon>Rhabditidae</taxon>
        <taxon>Peloderinae</taxon>
        <taxon>Caenorhabditis</taxon>
    </lineage>
</organism>
<evidence type="ECO:0007829" key="7">
    <source>
        <dbReference type="PeptideAtlas" id="U4PEB6"/>
    </source>
</evidence>
<dbReference type="PaxDb" id="6239-M4.1b"/>
<dbReference type="PROSITE" id="PS50006">
    <property type="entry name" value="FHA_DOMAIN"/>
    <property type="match status" value="1"/>
</dbReference>
<dbReference type="InterPro" id="IPR000253">
    <property type="entry name" value="FHA_dom"/>
</dbReference>
<reference evidence="4 5" key="1">
    <citation type="journal article" date="1998" name="Science">
        <title>Genome sequence of the nematode C. elegans: a platform for investigating biology.</title>
        <authorList>
            <consortium name="The C. elegans sequencing consortium"/>
            <person name="Sulson J.E."/>
            <person name="Waterston R."/>
        </authorList>
    </citation>
    <scope>NUCLEOTIDE SEQUENCE [LARGE SCALE GENOMIC DNA]</scope>
    <source>
        <strain evidence="4 5">Bristol N2</strain>
    </source>
</reference>
<proteinExistence type="evidence at protein level"/>
<dbReference type="Gene3D" id="2.60.200.20">
    <property type="match status" value="1"/>
</dbReference>
<dbReference type="SMR" id="U4PEB6"/>
<dbReference type="InParanoid" id="U4PEB6"/>
<dbReference type="WormBase" id="M4.1b">
    <property type="protein sequence ID" value="CE48719"/>
    <property type="gene ID" value="WBGene00019766"/>
    <property type="gene designation" value="slmp-1"/>
</dbReference>
<feature type="region of interest" description="Disordered" evidence="2">
    <location>
        <begin position="422"/>
        <end position="445"/>
    </location>
</feature>
<dbReference type="OMA" id="PKSHPFE"/>
<dbReference type="OrthoDB" id="687730at2759"/>
<dbReference type="ExpressionAtlas" id="U4PEB6">
    <property type="expression patterns" value="baseline and differential"/>
</dbReference>